<gene>
    <name evidence="2" type="ORF">TAPDE_002579</name>
</gene>
<proteinExistence type="predicted"/>
<dbReference type="EMBL" id="CAHR02000090">
    <property type="protein sequence ID" value="CCG82555.1"/>
    <property type="molecule type" value="Genomic_DNA"/>
</dbReference>
<feature type="region of interest" description="Disordered" evidence="1">
    <location>
        <begin position="142"/>
        <end position="161"/>
    </location>
</feature>
<evidence type="ECO:0008006" key="4">
    <source>
        <dbReference type="Google" id="ProtNLM"/>
    </source>
</evidence>
<dbReference type="OrthoDB" id="303614at2759"/>
<dbReference type="STRING" id="1097556.R4XDQ6"/>
<evidence type="ECO:0000313" key="2">
    <source>
        <dbReference type="EMBL" id="CCG82555.1"/>
    </source>
</evidence>
<comment type="caution">
    <text evidence="2">The sequence shown here is derived from an EMBL/GenBank/DDBJ whole genome shotgun (WGS) entry which is preliminary data.</text>
</comment>
<protein>
    <recommendedName>
        <fullName evidence="4">GAF domain-containing protein</fullName>
    </recommendedName>
</protein>
<dbReference type="eggNOG" id="KOG0519">
    <property type="taxonomic scope" value="Eukaryota"/>
</dbReference>
<name>R4XDQ6_TAPDE</name>
<dbReference type="AlphaFoldDB" id="R4XDQ6"/>
<dbReference type="Proteomes" id="UP000013776">
    <property type="component" value="Unassembled WGS sequence"/>
</dbReference>
<organism evidence="2 3">
    <name type="scientific">Taphrina deformans (strain PYCC 5710 / ATCC 11124 / CBS 356.35 / IMI 108563 / JCM 9778 / NBRC 8474)</name>
    <name type="common">Peach leaf curl fungus</name>
    <name type="synonym">Lalaria deformans</name>
    <dbReference type="NCBI Taxonomy" id="1097556"/>
    <lineage>
        <taxon>Eukaryota</taxon>
        <taxon>Fungi</taxon>
        <taxon>Dikarya</taxon>
        <taxon>Ascomycota</taxon>
        <taxon>Taphrinomycotina</taxon>
        <taxon>Taphrinomycetes</taxon>
        <taxon>Taphrinales</taxon>
        <taxon>Taphrinaceae</taxon>
        <taxon>Taphrina</taxon>
    </lineage>
</organism>
<evidence type="ECO:0000256" key="1">
    <source>
        <dbReference type="SAM" id="MobiDB-lite"/>
    </source>
</evidence>
<evidence type="ECO:0000313" key="3">
    <source>
        <dbReference type="Proteomes" id="UP000013776"/>
    </source>
</evidence>
<sequence length="310" mass="33393">MQEIRSLYEQNQQEKMTKMNDVLATFPQPANARTGSAHVASALELEEQRLKMRQDFTPEQQQAVFKAGRNQGLKVVAKTGDLNSAASERLAANAHDLATQVLPAPTTLAPQGEHMLGRPIGEGELETVRAVAPQQTLANKLPETSPTTLIQSGPLQPQSATSQNPYDLSVLLIAQTLNLDLVYLLALDQNPNGGITTRVVSSHGLANDPVFDAGLHGRALRSKSGLLYVHPDPDSEIAKEMGTYISGMLVPVLQLSGGGGYVLAAFTKEKSQIFVAEDLKFLRDFGISLMKWLLAADAKELEASGNVLTT</sequence>
<keyword evidence="3" id="KW-1185">Reference proteome</keyword>
<reference evidence="2 3" key="1">
    <citation type="journal article" date="2013" name="MBio">
        <title>Genome sequencing of the plant pathogen Taphrina deformans, the causal agent of peach leaf curl.</title>
        <authorList>
            <person name="Cisse O.H."/>
            <person name="Almeida J.M.G.C.F."/>
            <person name="Fonseca A."/>
            <person name="Kumar A.A."/>
            <person name="Salojaervi J."/>
            <person name="Overmyer K."/>
            <person name="Hauser P.M."/>
            <person name="Pagni M."/>
        </authorList>
    </citation>
    <scope>NUCLEOTIDE SEQUENCE [LARGE SCALE GENOMIC DNA]</scope>
    <source>
        <strain evidence="3">PYCC 5710 / ATCC 11124 / CBS 356.35 / IMI 108563 / JCM 9778 / NBRC 8474</strain>
    </source>
</reference>
<accession>R4XDQ6</accession>